<reference evidence="5 6" key="1">
    <citation type="journal article" date="2014" name="Nat. Commun.">
        <title>Klebsormidium flaccidum genome reveals primary factors for plant terrestrial adaptation.</title>
        <authorList>
            <person name="Hori K."/>
            <person name="Maruyama F."/>
            <person name="Fujisawa T."/>
            <person name="Togashi T."/>
            <person name="Yamamoto N."/>
            <person name="Seo M."/>
            <person name="Sato S."/>
            <person name="Yamada T."/>
            <person name="Mori H."/>
            <person name="Tajima N."/>
            <person name="Moriyama T."/>
            <person name="Ikeuchi M."/>
            <person name="Watanabe M."/>
            <person name="Wada H."/>
            <person name="Kobayashi K."/>
            <person name="Saito M."/>
            <person name="Masuda T."/>
            <person name="Sasaki-Sekimoto Y."/>
            <person name="Mashiguchi K."/>
            <person name="Awai K."/>
            <person name="Shimojima M."/>
            <person name="Masuda S."/>
            <person name="Iwai M."/>
            <person name="Nobusawa T."/>
            <person name="Narise T."/>
            <person name="Kondo S."/>
            <person name="Saito H."/>
            <person name="Sato R."/>
            <person name="Murakawa M."/>
            <person name="Ihara Y."/>
            <person name="Oshima-Yamada Y."/>
            <person name="Ohtaka K."/>
            <person name="Satoh M."/>
            <person name="Sonobe K."/>
            <person name="Ishii M."/>
            <person name="Ohtani R."/>
            <person name="Kanamori-Sato M."/>
            <person name="Honoki R."/>
            <person name="Miyazaki D."/>
            <person name="Mochizuki H."/>
            <person name="Umetsu J."/>
            <person name="Higashi K."/>
            <person name="Shibata D."/>
            <person name="Kamiya Y."/>
            <person name="Sato N."/>
            <person name="Nakamura Y."/>
            <person name="Tabata S."/>
            <person name="Ida S."/>
            <person name="Kurokawa K."/>
            <person name="Ohta H."/>
        </authorList>
    </citation>
    <scope>NUCLEOTIDE SEQUENCE [LARGE SCALE GENOMIC DNA]</scope>
    <source>
        <strain evidence="5 6">NIES-2285</strain>
    </source>
</reference>
<evidence type="ECO:0000313" key="5">
    <source>
        <dbReference type="EMBL" id="GAQ78301.1"/>
    </source>
</evidence>
<evidence type="ECO:0000313" key="6">
    <source>
        <dbReference type="Proteomes" id="UP000054558"/>
    </source>
</evidence>
<dbReference type="PANTHER" id="PTHR21146:SF0">
    <property type="entry name" value="BLOC-1-RELATED COMPLEX SUBUNIT 8"/>
    <property type="match status" value="1"/>
</dbReference>
<evidence type="ECO:0000256" key="1">
    <source>
        <dbReference type="ARBA" id="ARBA00004656"/>
    </source>
</evidence>
<keyword evidence="3" id="KW-0472">Membrane</keyword>
<comment type="subcellular location">
    <subcellularLocation>
        <location evidence="1">Lysosome membrane</location>
    </subcellularLocation>
</comment>
<dbReference type="Pfam" id="PF10167">
    <property type="entry name" value="BORCS8"/>
    <property type="match status" value="1"/>
</dbReference>
<comment type="similarity">
    <text evidence="2">Belongs to the BORCS8 family.</text>
</comment>
<protein>
    <submittedName>
        <fullName evidence="5">Uncharacterized protein</fullName>
    </submittedName>
</protein>
<dbReference type="AlphaFoldDB" id="A0A1Y1HMS7"/>
<gene>
    <name evidence="5" type="ORF">KFL_000100660</name>
</gene>
<dbReference type="Proteomes" id="UP000054558">
    <property type="component" value="Unassembled WGS sequence"/>
</dbReference>
<evidence type="ECO:0000256" key="3">
    <source>
        <dbReference type="ARBA" id="ARBA00023136"/>
    </source>
</evidence>
<organism evidence="5 6">
    <name type="scientific">Klebsormidium nitens</name>
    <name type="common">Green alga</name>
    <name type="synonym">Ulothrix nitens</name>
    <dbReference type="NCBI Taxonomy" id="105231"/>
    <lineage>
        <taxon>Eukaryota</taxon>
        <taxon>Viridiplantae</taxon>
        <taxon>Streptophyta</taxon>
        <taxon>Klebsormidiophyceae</taxon>
        <taxon>Klebsormidiales</taxon>
        <taxon>Klebsormidiaceae</taxon>
        <taxon>Klebsormidium</taxon>
    </lineage>
</organism>
<dbReference type="EMBL" id="DF236959">
    <property type="protein sequence ID" value="GAQ78301.1"/>
    <property type="molecule type" value="Genomic_DNA"/>
</dbReference>
<sequence>MFRSSVETKQRRELLFEVHEKVADIATQIANEPSVGLYYVQQHVQKAVPALVDAKKQVAHGRDITNFVGEDVKTATTTIQGMKESPASSEGYERPCRLRSAYTSGYPSCHPTFQPQEGEQVALERFQRWQAA</sequence>
<dbReference type="InterPro" id="IPR019320">
    <property type="entry name" value="BORCS8"/>
</dbReference>
<keyword evidence="4" id="KW-0458">Lysosome</keyword>
<evidence type="ECO:0000256" key="2">
    <source>
        <dbReference type="ARBA" id="ARBA00010463"/>
    </source>
</evidence>
<evidence type="ECO:0000256" key="4">
    <source>
        <dbReference type="ARBA" id="ARBA00023228"/>
    </source>
</evidence>
<keyword evidence="6" id="KW-1185">Reference proteome</keyword>
<accession>A0A1Y1HMS7</accession>
<dbReference type="OrthoDB" id="19830at2759"/>
<proteinExistence type="inferred from homology"/>
<dbReference type="PANTHER" id="PTHR21146">
    <property type="entry name" value="MEF2B PROTEIN"/>
    <property type="match status" value="1"/>
</dbReference>
<dbReference type="STRING" id="105231.A0A1Y1HMS7"/>
<name>A0A1Y1HMS7_KLENI</name>
<dbReference type="GO" id="GO:0005765">
    <property type="term" value="C:lysosomal membrane"/>
    <property type="evidence" value="ECO:0007669"/>
    <property type="project" value="UniProtKB-SubCell"/>
</dbReference>